<dbReference type="EMBL" id="JANPWB010000001">
    <property type="protein sequence ID" value="KAJ1214860.1"/>
    <property type="molecule type" value="Genomic_DNA"/>
</dbReference>
<reference evidence="2" key="1">
    <citation type="journal article" date="2022" name="bioRxiv">
        <title>Sequencing and chromosome-scale assembly of the giantPleurodeles waltlgenome.</title>
        <authorList>
            <person name="Brown T."/>
            <person name="Elewa A."/>
            <person name="Iarovenko S."/>
            <person name="Subramanian E."/>
            <person name="Araus A.J."/>
            <person name="Petzold A."/>
            <person name="Susuki M."/>
            <person name="Suzuki K.-i.T."/>
            <person name="Hayashi T."/>
            <person name="Toyoda A."/>
            <person name="Oliveira C."/>
            <person name="Osipova E."/>
            <person name="Leigh N.D."/>
            <person name="Simon A."/>
            <person name="Yun M.H."/>
        </authorList>
    </citation>
    <scope>NUCLEOTIDE SEQUENCE</scope>
    <source>
        <strain evidence="2">20211129_DDA</strain>
        <tissue evidence="2">Liver</tissue>
    </source>
</reference>
<comment type="caution">
    <text evidence="2">The sequence shown here is derived from an EMBL/GenBank/DDBJ whole genome shotgun (WGS) entry which is preliminary data.</text>
</comment>
<organism evidence="2 3">
    <name type="scientific">Pleurodeles waltl</name>
    <name type="common">Iberian ribbed newt</name>
    <dbReference type="NCBI Taxonomy" id="8319"/>
    <lineage>
        <taxon>Eukaryota</taxon>
        <taxon>Metazoa</taxon>
        <taxon>Chordata</taxon>
        <taxon>Craniata</taxon>
        <taxon>Vertebrata</taxon>
        <taxon>Euteleostomi</taxon>
        <taxon>Amphibia</taxon>
        <taxon>Batrachia</taxon>
        <taxon>Caudata</taxon>
        <taxon>Salamandroidea</taxon>
        <taxon>Salamandridae</taxon>
        <taxon>Pleurodelinae</taxon>
        <taxon>Pleurodeles</taxon>
    </lineage>
</organism>
<evidence type="ECO:0000313" key="3">
    <source>
        <dbReference type="Proteomes" id="UP001066276"/>
    </source>
</evidence>
<keyword evidence="3" id="KW-1185">Reference proteome</keyword>
<dbReference type="AlphaFoldDB" id="A0AAV7WRS2"/>
<name>A0AAV7WRS2_PLEWA</name>
<accession>A0AAV7WRS2</accession>
<sequence>MRLSRRYQPRKDPEPRMSRSAPGRTCLSARVPAGPSDFIRFWKQQTRQNKAEAEINPNGIYVYSPSDVTNEVKGVESS</sequence>
<feature type="region of interest" description="Disordered" evidence="1">
    <location>
        <begin position="1"/>
        <end position="30"/>
    </location>
</feature>
<dbReference type="Proteomes" id="UP001066276">
    <property type="component" value="Chromosome 1_1"/>
</dbReference>
<gene>
    <name evidence="2" type="ORF">NDU88_002471</name>
</gene>
<proteinExistence type="predicted"/>
<protein>
    <submittedName>
        <fullName evidence="2">Uncharacterized protein</fullName>
    </submittedName>
</protein>
<evidence type="ECO:0000313" key="2">
    <source>
        <dbReference type="EMBL" id="KAJ1214860.1"/>
    </source>
</evidence>
<evidence type="ECO:0000256" key="1">
    <source>
        <dbReference type="SAM" id="MobiDB-lite"/>
    </source>
</evidence>